<reference evidence="1" key="1">
    <citation type="journal article" date="2020" name="Stud. Mycol.">
        <title>101 Dothideomycetes genomes: a test case for predicting lifestyles and emergence of pathogens.</title>
        <authorList>
            <person name="Haridas S."/>
            <person name="Albert R."/>
            <person name="Binder M."/>
            <person name="Bloem J."/>
            <person name="Labutti K."/>
            <person name="Salamov A."/>
            <person name="Andreopoulos B."/>
            <person name="Baker S."/>
            <person name="Barry K."/>
            <person name="Bills G."/>
            <person name="Bluhm B."/>
            <person name="Cannon C."/>
            <person name="Castanera R."/>
            <person name="Culley D."/>
            <person name="Daum C."/>
            <person name="Ezra D."/>
            <person name="Gonzalez J."/>
            <person name="Henrissat B."/>
            <person name="Kuo A."/>
            <person name="Liang C."/>
            <person name="Lipzen A."/>
            <person name="Lutzoni F."/>
            <person name="Magnuson J."/>
            <person name="Mondo S."/>
            <person name="Nolan M."/>
            <person name="Ohm R."/>
            <person name="Pangilinan J."/>
            <person name="Park H.-J."/>
            <person name="Ramirez L."/>
            <person name="Alfaro M."/>
            <person name="Sun H."/>
            <person name="Tritt A."/>
            <person name="Yoshinaga Y."/>
            <person name="Zwiers L.-H."/>
            <person name="Turgeon B."/>
            <person name="Goodwin S."/>
            <person name="Spatafora J."/>
            <person name="Crous P."/>
            <person name="Grigoriev I."/>
        </authorList>
    </citation>
    <scope>NUCLEOTIDE SEQUENCE</scope>
    <source>
        <strain evidence="1">ATCC 200398</strain>
    </source>
</reference>
<dbReference type="Proteomes" id="UP000799755">
    <property type="component" value="Unassembled WGS sequence"/>
</dbReference>
<gene>
    <name evidence="1" type="ORF">BDR25DRAFT_368544</name>
</gene>
<dbReference type="EMBL" id="MU003506">
    <property type="protein sequence ID" value="KAF2470886.1"/>
    <property type="molecule type" value="Genomic_DNA"/>
</dbReference>
<evidence type="ECO:0000313" key="2">
    <source>
        <dbReference type="Proteomes" id="UP000799755"/>
    </source>
</evidence>
<accession>A0ACB6QXF9</accession>
<evidence type="ECO:0000313" key="1">
    <source>
        <dbReference type="EMBL" id="KAF2470886.1"/>
    </source>
</evidence>
<name>A0ACB6QXF9_9PLEO</name>
<organism evidence="1 2">
    <name type="scientific">Lindgomyces ingoldianus</name>
    <dbReference type="NCBI Taxonomy" id="673940"/>
    <lineage>
        <taxon>Eukaryota</taxon>
        <taxon>Fungi</taxon>
        <taxon>Dikarya</taxon>
        <taxon>Ascomycota</taxon>
        <taxon>Pezizomycotina</taxon>
        <taxon>Dothideomycetes</taxon>
        <taxon>Pleosporomycetidae</taxon>
        <taxon>Pleosporales</taxon>
        <taxon>Lindgomycetaceae</taxon>
        <taxon>Lindgomyces</taxon>
    </lineage>
</organism>
<keyword evidence="2" id="KW-1185">Reference proteome</keyword>
<proteinExistence type="predicted"/>
<protein>
    <submittedName>
        <fullName evidence="1">Uncharacterized protein</fullName>
    </submittedName>
</protein>
<sequence>MIVAQMESTVTSTAVITITNDLGGYLQSSWMLTAYWLTSGGIIMFRWLQGIGGCGILALSQLVFVELVPPAKYPKYIGIVSIAMTAPLVLGPLVGGGVSLSGDWRWIFLINVPVGVIVMLIVLIVFPQRLRREPKNQRGPFSIHFLRRIDFLGCMLLLGTCLLLTTGLQQAARGYDFDSAFVLPLLICSCPFFIAFLVSQWFITTRRSTPEPVLPWRFFQSRICAAVILITLLNGGVLSICVVQIPQRFMTVNGTSPFAAAAKLLAFGAFVIFGTIIAVPAMDRPHVQPSLIMAAGVCLEIIGTTVLSQASSDYRIRGAQYGCQALIGTGIGFIVSAVMMLIKSNFEERDFAVATAAQSQFRTLGGLIGVSIGTTITNRSLEPKIRSILPPPMAALLLERTEALSMLSGDALARVRVAFGTSYNKQMYLAIGLAAACLPIAAMAWITTPTAMTPRTSDDAEKSAIIDSLVAEQSPPAAETDR</sequence>
<comment type="caution">
    <text evidence="1">The sequence shown here is derived from an EMBL/GenBank/DDBJ whole genome shotgun (WGS) entry which is preliminary data.</text>
</comment>